<sequence>MMTDVMAQKGLGLAAPSSRQDVVSALLDGYGSSFTSPYNYSPVPALKELPPPPPAEKDVPNINDKPLPSAGHLSMRFQLRVDEPDSPLSPDGSPKSPVGSPPTKIVSRSMSRGSKPPSLKLLTSNGSTAKLPPTPALPTNTPTPISSSRPRREEKSLPPPPPEKSERRQQQQPAMGNQVSKERPARTDSVQSQEAMKNEMESSRPVTSQSSTEVKRKPVPAVQKGFRSLADLGSGPRGGKGGPLPLMVKPRKQSVDREETKSEDSTSMTQERASKASTKSQAESDTGLVQQKPLPTLNQMPPTPQEESSLPTPPPKKAGPFMGMGLPSNPRAKGQETPKHVRGKSSTGFDMMKGPKLPQSQAAPNPITPGPTPSPRKTEQVQQAQAQSPVSPASPNARRPFSFEAIPQPSPAPPQQQQRQQAQQSQQRQQPAPPAQPTSPPSPVSPVSPLDPPTAPQPQAFPPRTTSRAPAAAQPFPPATQQQSTTPAHPFLRRPSDPTTPDFTPLTIRPVPTIAPPITPKHLNCYSQHSTFVWSKNDFQPMACMVCHQNERERKWACVWCYLRICVGCSAELMRTPGRDLSVVVQKRGRKVSADVGARHDSGTGSAEGNPSVVVWEVEGEADFS</sequence>
<feature type="region of interest" description="Disordered" evidence="1">
    <location>
        <begin position="36"/>
        <end position="509"/>
    </location>
</feature>
<feature type="compositionally biased region" description="Low complexity" evidence="1">
    <location>
        <begin position="137"/>
        <end position="148"/>
    </location>
</feature>
<dbReference type="GeneID" id="54573242"/>
<keyword evidence="3" id="KW-1185">Reference proteome</keyword>
<gene>
    <name evidence="2" type="ORF">BU26DRAFT_146697</name>
</gene>
<feature type="compositionally biased region" description="Basic and acidic residues" evidence="1">
    <location>
        <begin position="253"/>
        <end position="264"/>
    </location>
</feature>
<feature type="compositionally biased region" description="Pro residues" evidence="1">
    <location>
        <begin position="431"/>
        <end position="461"/>
    </location>
</feature>
<accession>A0A6A6IX33</accession>
<feature type="compositionally biased region" description="Low complexity" evidence="1">
    <location>
        <begin position="380"/>
        <end position="395"/>
    </location>
</feature>
<feature type="compositionally biased region" description="Polar residues" evidence="1">
    <location>
        <begin position="265"/>
        <end position="289"/>
    </location>
</feature>
<feature type="compositionally biased region" description="Polar residues" evidence="1">
    <location>
        <begin position="296"/>
        <end position="310"/>
    </location>
</feature>
<dbReference type="Proteomes" id="UP000800094">
    <property type="component" value="Unassembled WGS sequence"/>
</dbReference>
<feature type="compositionally biased region" description="Low complexity" evidence="1">
    <location>
        <begin position="415"/>
        <end position="430"/>
    </location>
</feature>
<dbReference type="RefSeq" id="XP_033689862.1">
    <property type="nucleotide sequence ID" value="XM_033819912.1"/>
</dbReference>
<organism evidence="2 3">
    <name type="scientific">Trematosphaeria pertusa</name>
    <dbReference type="NCBI Taxonomy" id="390896"/>
    <lineage>
        <taxon>Eukaryota</taxon>
        <taxon>Fungi</taxon>
        <taxon>Dikarya</taxon>
        <taxon>Ascomycota</taxon>
        <taxon>Pezizomycotina</taxon>
        <taxon>Dothideomycetes</taxon>
        <taxon>Pleosporomycetidae</taxon>
        <taxon>Pleosporales</taxon>
        <taxon>Massarineae</taxon>
        <taxon>Trematosphaeriaceae</taxon>
        <taxon>Trematosphaeria</taxon>
    </lineage>
</organism>
<reference evidence="2" key="1">
    <citation type="journal article" date="2020" name="Stud. Mycol.">
        <title>101 Dothideomycetes genomes: a test case for predicting lifestyles and emergence of pathogens.</title>
        <authorList>
            <person name="Haridas S."/>
            <person name="Albert R."/>
            <person name="Binder M."/>
            <person name="Bloem J."/>
            <person name="Labutti K."/>
            <person name="Salamov A."/>
            <person name="Andreopoulos B."/>
            <person name="Baker S."/>
            <person name="Barry K."/>
            <person name="Bills G."/>
            <person name="Bluhm B."/>
            <person name="Cannon C."/>
            <person name="Castanera R."/>
            <person name="Culley D."/>
            <person name="Daum C."/>
            <person name="Ezra D."/>
            <person name="Gonzalez J."/>
            <person name="Henrissat B."/>
            <person name="Kuo A."/>
            <person name="Liang C."/>
            <person name="Lipzen A."/>
            <person name="Lutzoni F."/>
            <person name="Magnuson J."/>
            <person name="Mondo S."/>
            <person name="Nolan M."/>
            <person name="Ohm R."/>
            <person name="Pangilinan J."/>
            <person name="Park H.-J."/>
            <person name="Ramirez L."/>
            <person name="Alfaro M."/>
            <person name="Sun H."/>
            <person name="Tritt A."/>
            <person name="Yoshinaga Y."/>
            <person name="Zwiers L.-H."/>
            <person name="Turgeon B."/>
            <person name="Goodwin S."/>
            <person name="Spatafora J."/>
            <person name="Crous P."/>
            <person name="Grigoriev I."/>
        </authorList>
    </citation>
    <scope>NUCLEOTIDE SEQUENCE</scope>
    <source>
        <strain evidence="2">CBS 122368</strain>
    </source>
</reference>
<dbReference type="EMBL" id="ML987190">
    <property type="protein sequence ID" value="KAF2254858.1"/>
    <property type="molecule type" value="Genomic_DNA"/>
</dbReference>
<proteinExistence type="predicted"/>
<dbReference type="OrthoDB" id="5425130at2759"/>
<evidence type="ECO:0000313" key="2">
    <source>
        <dbReference type="EMBL" id="KAF2254858.1"/>
    </source>
</evidence>
<evidence type="ECO:0000313" key="3">
    <source>
        <dbReference type="Proteomes" id="UP000800094"/>
    </source>
</evidence>
<evidence type="ECO:0000256" key="1">
    <source>
        <dbReference type="SAM" id="MobiDB-lite"/>
    </source>
</evidence>
<feature type="compositionally biased region" description="Low complexity" evidence="1">
    <location>
        <begin position="462"/>
        <end position="490"/>
    </location>
</feature>
<protein>
    <submittedName>
        <fullName evidence="2">Uncharacterized protein</fullName>
    </submittedName>
</protein>
<dbReference type="AlphaFoldDB" id="A0A6A6IX33"/>
<name>A0A6A6IX33_9PLEO</name>